<evidence type="ECO:0000313" key="8">
    <source>
        <dbReference type="Proteomes" id="UP000045039"/>
    </source>
</evidence>
<keyword evidence="1" id="KW-0001">2Fe-2S</keyword>
<proteinExistence type="predicted"/>
<dbReference type="InterPro" id="IPR051452">
    <property type="entry name" value="Diverse_Oxidoreductases"/>
</dbReference>
<keyword evidence="4" id="KW-0408">Iron</keyword>
<dbReference type="FunFam" id="1.10.150.120:FF:000003">
    <property type="entry name" value="Carbon monoxide dehydrogenase, small subunit"/>
    <property type="match status" value="1"/>
</dbReference>
<dbReference type="EC" id="1.17.2.1" evidence="7"/>
<gene>
    <name evidence="7" type="primary">nicA</name>
    <name evidence="7" type="ORF">PAERUG_P19_London_7_VIM_2_05_10_02307</name>
</gene>
<dbReference type="InterPro" id="IPR002888">
    <property type="entry name" value="2Fe-2S-bd"/>
</dbReference>
<dbReference type="Proteomes" id="UP000045039">
    <property type="component" value="Unassembled WGS sequence"/>
</dbReference>
<evidence type="ECO:0000256" key="4">
    <source>
        <dbReference type="ARBA" id="ARBA00023004"/>
    </source>
</evidence>
<dbReference type="InterPro" id="IPR036884">
    <property type="entry name" value="2Fe-2S-bd_dom_sf"/>
</dbReference>
<dbReference type="GO" id="GO:0016491">
    <property type="term" value="F:oxidoreductase activity"/>
    <property type="evidence" value="ECO:0007669"/>
    <property type="project" value="UniProtKB-KW"/>
</dbReference>
<sequence length="91" mass="10022">MVTLEGLGDAAHPHPLQQAFIDEQAAQCGYCINGMVMTAKALLDRNPNPSDGEIRQELAYNLCRCGTHVEILKAVRRAAESLKEHQEEHPA</sequence>
<evidence type="ECO:0000256" key="3">
    <source>
        <dbReference type="ARBA" id="ARBA00023002"/>
    </source>
</evidence>
<dbReference type="EMBL" id="CVVU01000144">
    <property type="protein sequence ID" value="CRO70576.1"/>
    <property type="molecule type" value="Genomic_DNA"/>
</dbReference>
<dbReference type="Gene3D" id="1.10.150.120">
    <property type="entry name" value="[2Fe-2S]-binding domain"/>
    <property type="match status" value="1"/>
</dbReference>
<evidence type="ECO:0000256" key="1">
    <source>
        <dbReference type="ARBA" id="ARBA00022714"/>
    </source>
</evidence>
<keyword evidence="3 7" id="KW-0560">Oxidoreductase</keyword>
<evidence type="ECO:0000313" key="7">
    <source>
        <dbReference type="EMBL" id="CRO70576.1"/>
    </source>
</evidence>
<protein>
    <submittedName>
        <fullName evidence="7">Nicotinate dehydrogenase subunit A</fullName>
        <ecNumber evidence="7">1.17.2.1</ecNumber>
    </submittedName>
</protein>
<keyword evidence="2" id="KW-0479">Metal-binding</keyword>
<evidence type="ECO:0000259" key="6">
    <source>
        <dbReference type="Pfam" id="PF01799"/>
    </source>
</evidence>
<dbReference type="PANTHER" id="PTHR44379:SF6">
    <property type="entry name" value="BLR6046 PROTEIN"/>
    <property type="match status" value="1"/>
</dbReference>
<comment type="caution">
    <text evidence="7">The sequence shown here is derived from an EMBL/GenBank/DDBJ whole genome shotgun (WGS) entry which is preliminary data.</text>
</comment>
<dbReference type="Pfam" id="PF01799">
    <property type="entry name" value="Fer2_2"/>
    <property type="match status" value="1"/>
</dbReference>
<feature type="domain" description="[2Fe-2S]-binding" evidence="6">
    <location>
        <begin position="3"/>
        <end position="76"/>
    </location>
</feature>
<dbReference type="GO" id="GO:0051537">
    <property type="term" value="F:2 iron, 2 sulfur cluster binding"/>
    <property type="evidence" value="ECO:0007669"/>
    <property type="project" value="UniProtKB-KW"/>
</dbReference>
<name>A0A9P1R454_PSEAI</name>
<dbReference type="SUPFAM" id="SSF47741">
    <property type="entry name" value="CO dehydrogenase ISP C-domain like"/>
    <property type="match status" value="1"/>
</dbReference>
<organism evidence="7 8">
    <name type="scientific">Pseudomonas aeruginosa</name>
    <dbReference type="NCBI Taxonomy" id="287"/>
    <lineage>
        <taxon>Bacteria</taxon>
        <taxon>Pseudomonadati</taxon>
        <taxon>Pseudomonadota</taxon>
        <taxon>Gammaproteobacteria</taxon>
        <taxon>Pseudomonadales</taxon>
        <taxon>Pseudomonadaceae</taxon>
        <taxon>Pseudomonas</taxon>
    </lineage>
</organism>
<dbReference type="AlphaFoldDB" id="A0A9P1R454"/>
<evidence type="ECO:0000256" key="2">
    <source>
        <dbReference type="ARBA" id="ARBA00022723"/>
    </source>
</evidence>
<accession>A0A9P1R454</accession>
<reference evidence="8" key="1">
    <citation type="submission" date="2015-06" db="EMBL/GenBank/DDBJ databases">
        <authorList>
            <person name="Radhakrishnan Rajesh"/>
            <person name="Underwood Anthony"/>
            <person name="Al-Shahib Ali"/>
        </authorList>
    </citation>
    <scope>NUCLEOTIDE SEQUENCE [LARGE SCALE GENOMIC DNA]</scope>
    <source>
        <strain evidence="8">P19_London_7_VIM_2_05_10</strain>
    </source>
</reference>
<dbReference type="GO" id="GO:0046872">
    <property type="term" value="F:metal ion binding"/>
    <property type="evidence" value="ECO:0007669"/>
    <property type="project" value="UniProtKB-KW"/>
</dbReference>
<evidence type="ECO:0000256" key="5">
    <source>
        <dbReference type="ARBA" id="ARBA00023014"/>
    </source>
</evidence>
<dbReference type="PANTHER" id="PTHR44379">
    <property type="entry name" value="OXIDOREDUCTASE WITH IRON-SULFUR SUBUNIT"/>
    <property type="match status" value="1"/>
</dbReference>
<keyword evidence="5" id="KW-0411">Iron-sulfur</keyword>